<dbReference type="AlphaFoldDB" id="A0A918GX81"/>
<comment type="caution">
    <text evidence="3">The sequence shown here is derived from an EMBL/GenBank/DDBJ whole genome shotgun (WGS) entry which is preliminary data.</text>
</comment>
<proteinExistence type="predicted"/>
<dbReference type="RefSeq" id="WP_019890223.1">
    <property type="nucleotide sequence ID" value="NZ_BMQQ01000002.1"/>
</dbReference>
<dbReference type="Proteomes" id="UP000619486">
    <property type="component" value="Unassembled WGS sequence"/>
</dbReference>
<evidence type="ECO:0000313" key="3">
    <source>
        <dbReference type="EMBL" id="GGT18342.1"/>
    </source>
</evidence>
<keyword evidence="2" id="KW-0812">Transmembrane</keyword>
<reference evidence="3" key="1">
    <citation type="journal article" date="2014" name="Int. J. Syst. Evol. Microbiol.">
        <title>Complete genome sequence of Corynebacterium casei LMG S-19264T (=DSM 44701T), isolated from a smear-ripened cheese.</title>
        <authorList>
            <consortium name="US DOE Joint Genome Institute (JGI-PGF)"/>
            <person name="Walter F."/>
            <person name="Albersmeier A."/>
            <person name="Kalinowski J."/>
            <person name="Ruckert C."/>
        </authorList>
    </citation>
    <scope>NUCLEOTIDE SEQUENCE</scope>
    <source>
        <strain evidence="3">JCM 3172</strain>
    </source>
</reference>
<evidence type="ECO:0000313" key="4">
    <source>
        <dbReference type="Proteomes" id="UP000619486"/>
    </source>
</evidence>
<accession>A0A918GX81</accession>
<reference evidence="3" key="2">
    <citation type="submission" date="2020-09" db="EMBL/GenBank/DDBJ databases">
        <authorList>
            <person name="Sun Q."/>
            <person name="Ohkuma M."/>
        </authorList>
    </citation>
    <scope>NUCLEOTIDE SEQUENCE</scope>
    <source>
        <strain evidence="3">JCM 3172</strain>
    </source>
</reference>
<keyword evidence="2" id="KW-1133">Transmembrane helix</keyword>
<gene>
    <name evidence="3" type="ORF">GCM10014713_09010</name>
</gene>
<feature type="transmembrane region" description="Helical" evidence="2">
    <location>
        <begin position="41"/>
        <end position="61"/>
    </location>
</feature>
<keyword evidence="4" id="KW-1185">Reference proteome</keyword>
<evidence type="ECO:0000256" key="2">
    <source>
        <dbReference type="SAM" id="Phobius"/>
    </source>
</evidence>
<feature type="region of interest" description="Disordered" evidence="1">
    <location>
        <begin position="154"/>
        <end position="176"/>
    </location>
</feature>
<feature type="transmembrane region" description="Helical" evidence="2">
    <location>
        <begin position="18"/>
        <end position="35"/>
    </location>
</feature>
<dbReference type="EMBL" id="BMQQ01000002">
    <property type="protein sequence ID" value="GGT18342.1"/>
    <property type="molecule type" value="Genomic_DNA"/>
</dbReference>
<organism evidence="3 4">
    <name type="scientific">Streptomyces purpureus</name>
    <dbReference type="NCBI Taxonomy" id="1951"/>
    <lineage>
        <taxon>Bacteria</taxon>
        <taxon>Bacillati</taxon>
        <taxon>Actinomycetota</taxon>
        <taxon>Actinomycetes</taxon>
        <taxon>Kitasatosporales</taxon>
        <taxon>Streptomycetaceae</taxon>
        <taxon>Streptomyces</taxon>
    </lineage>
</organism>
<sequence>MDAHNLCQTPTTYRLLRLEYLVGLLVAAGFFLAHLDEVRWWVALLLFAHIDLIGYLPGALAHRRSPDGRIPRVYYVLYNTMHSLLTQALVVGAWMWLVGPEWALLVVPIHLFGDRGLFGNFVKPFTVAFEPRPHPAVQSALADFATVPWHAWPPAEPGRDGQRMAAGRGPEHGLVP</sequence>
<keyword evidence="2" id="KW-0472">Membrane</keyword>
<protein>
    <submittedName>
        <fullName evidence="3">Membrane protein</fullName>
    </submittedName>
</protein>
<name>A0A918GX81_9ACTN</name>
<feature type="transmembrane region" description="Helical" evidence="2">
    <location>
        <begin position="73"/>
        <end position="96"/>
    </location>
</feature>
<evidence type="ECO:0000256" key="1">
    <source>
        <dbReference type="SAM" id="MobiDB-lite"/>
    </source>
</evidence>